<dbReference type="EMBL" id="GHWJ01010131">
    <property type="protein sequence ID" value="NOV42868.1"/>
    <property type="molecule type" value="Transcribed_RNA"/>
</dbReference>
<feature type="signal peptide" evidence="1">
    <location>
        <begin position="1"/>
        <end position="17"/>
    </location>
</feature>
<name>A0A6M2DCE4_RHIMP</name>
<dbReference type="AlphaFoldDB" id="A0A6M2DCE4"/>
<evidence type="ECO:0000256" key="1">
    <source>
        <dbReference type="SAM" id="SignalP"/>
    </source>
</evidence>
<evidence type="ECO:0000313" key="2">
    <source>
        <dbReference type="EMBL" id="NOV42868.1"/>
    </source>
</evidence>
<feature type="chain" id="PRO_5027045805" evidence="1">
    <location>
        <begin position="18"/>
        <end position="100"/>
    </location>
</feature>
<sequence length="100" mass="11392">MFCFFFFFFCIFNMSLLRPENKTYLLMLLVRVGSATCMQHEYLHETVCPQVDSQKQSVKSPFSIPNKHESQLKAGAACAHAGANNYTNLQAEWNVVVPLI</sequence>
<accession>A0A6M2DCE4</accession>
<keyword evidence="1" id="KW-0732">Signal</keyword>
<protein>
    <submittedName>
        <fullName evidence="2">Putative secreted protein ovary overexpressed</fullName>
    </submittedName>
</protein>
<reference evidence="2" key="1">
    <citation type="submission" date="2019-09" db="EMBL/GenBank/DDBJ databases">
        <title>Organ-specific transcriptomic study of the physiology of the cattle tick, Rhipicephalus microplus.</title>
        <authorList>
            <person name="Tirloni L."/>
            <person name="Braz G."/>
            <person name="Gandara A.C.P."/>
            <person name="Sabadin G.A."/>
            <person name="da Silva R.M."/>
            <person name="Guizzo M.G."/>
            <person name="Machado J.A."/>
            <person name="Costa E.P."/>
            <person name="Gomes H.F."/>
            <person name="Moraes J."/>
            <person name="Mota M.B.S."/>
            <person name="Mesquita R.D."/>
            <person name="Alvarenga P.H."/>
            <person name="Alves F."/>
            <person name="Seixas A."/>
            <person name="da Fonseca R.N."/>
            <person name="Fogaca A."/>
            <person name="Logullo C."/>
            <person name="Tanaka A."/>
            <person name="Daffre S."/>
            <person name="Termignoni C."/>
            <person name="Vaz I.S.Jr."/>
            <person name="Oliveira P.L."/>
            <person name="Ribeiro J.M."/>
        </authorList>
    </citation>
    <scope>NUCLEOTIDE SEQUENCE</scope>
    <source>
        <strain evidence="2">Porto Alegre</strain>
    </source>
</reference>
<proteinExistence type="predicted"/>
<organism evidence="2">
    <name type="scientific">Rhipicephalus microplus</name>
    <name type="common">Cattle tick</name>
    <name type="synonym">Boophilus microplus</name>
    <dbReference type="NCBI Taxonomy" id="6941"/>
    <lineage>
        <taxon>Eukaryota</taxon>
        <taxon>Metazoa</taxon>
        <taxon>Ecdysozoa</taxon>
        <taxon>Arthropoda</taxon>
        <taxon>Chelicerata</taxon>
        <taxon>Arachnida</taxon>
        <taxon>Acari</taxon>
        <taxon>Parasitiformes</taxon>
        <taxon>Ixodida</taxon>
        <taxon>Ixodoidea</taxon>
        <taxon>Ixodidae</taxon>
        <taxon>Rhipicephalinae</taxon>
        <taxon>Rhipicephalus</taxon>
        <taxon>Boophilus</taxon>
    </lineage>
</organism>